<evidence type="ECO:0000256" key="1">
    <source>
        <dbReference type="SAM" id="Coils"/>
    </source>
</evidence>
<keyword evidence="4" id="KW-1185">Reference proteome</keyword>
<evidence type="ECO:0000313" key="3">
    <source>
        <dbReference type="EMBL" id="KAL2821405.1"/>
    </source>
</evidence>
<sequence>MHPTMDRPIFKISPYSDFTSCILCGYPTLLRSPVWLDIVRVLYARSGTVNLSGLYSRYNESALEVPLDTSIAWSADQWPTWTRYCANYPGGSYFIFHEQCWQYAQKYCGHIGIERLYDTLRKLPPPKDPVYPSVHEYLPCTTPALTKPLNGARPFPEPSQKVRASMERSLNASDPFRCLPLELREQVAIQLNTGDFFNLRYVSRAMAVVFHNNHFWKSRFQANADRGYLVSIQSDGNLFADEYTGWRELYHASSKTEKEFETTMKVWEVLRWIKDTIDAEDGVLQTRPLDFYGRALQSYHNNTCLVGRRIETAIITSALKMIGVSFISEKGIYGHIGLTEITALEFIFNDGRTITTGTKNPGVRTLTVEDFTNLPKKYEVNKRRRRRVINPYNGTGVHILYDARDFRGFRFEYNARGIYRLGIIQEDSDESDNPPECHGYVGSDRPEFDMTLDCPEFDMALDCVVTVVATFEGRKLMDLGLRGFGFREPLQGCSPSPYGRDVDILRHGEKMKKIVEVERLEECVKRDEQELAEKRRKIEKLKKAL</sequence>
<protein>
    <recommendedName>
        <fullName evidence="2">F-box domain-containing protein</fullName>
    </recommendedName>
</protein>
<accession>A0ABR4I0X4</accession>
<dbReference type="InterPro" id="IPR001810">
    <property type="entry name" value="F-box_dom"/>
</dbReference>
<evidence type="ECO:0000313" key="4">
    <source>
        <dbReference type="Proteomes" id="UP001610335"/>
    </source>
</evidence>
<reference evidence="3 4" key="1">
    <citation type="submission" date="2024-07" db="EMBL/GenBank/DDBJ databases">
        <title>Section-level genome sequencing and comparative genomics of Aspergillus sections Usti and Cavernicolus.</title>
        <authorList>
            <consortium name="Lawrence Berkeley National Laboratory"/>
            <person name="Nybo J.L."/>
            <person name="Vesth T.C."/>
            <person name="Theobald S."/>
            <person name="Frisvad J.C."/>
            <person name="Larsen T.O."/>
            <person name="Kjaerboelling I."/>
            <person name="Rothschild-Mancinelli K."/>
            <person name="Lyhne E.K."/>
            <person name="Kogle M.E."/>
            <person name="Barry K."/>
            <person name="Clum A."/>
            <person name="Na H."/>
            <person name="Ledsgaard L."/>
            <person name="Lin J."/>
            <person name="Lipzen A."/>
            <person name="Kuo A."/>
            <person name="Riley R."/>
            <person name="Mondo S."/>
            <person name="LaButti K."/>
            <person name="Haridas S."/>
            <person name="Pangalinan J."/>
            <person name="Salamov A.A."/>
            <person name="Simmons B.A."/>
            <person name="Magnuson J.K."/>
            <person name="Chen J."/>
            <person name="Drula E."/>
            <person name="Henrissat B."/>
            <person name="Wiebenga A."/>
            <person name="Lubbers R.J."/>
            <person name="Gomes A.C."/>
            <person name="Makela M.R."/>
            <person name="Stajich J."/>
            <person name="Grigoriev I.V."/>
            <person name="Mortensen U.H."/>
            <person name="De vries R.P."/>
            <person name="Baker S.E."/>
            <person name="Andersen M.R."/>
        </authorList>
    </citation>
    <scope>NUCLEOTIDE SEQUENCE [LARGE SCALE GENOMIC DNA]</scope>
    <source>
        <strain evidence="3 4">CBS 600.67</strain>
    </source>
</reference>
<proteinExistence type="predicted"/>
<dbReference type="SUPFAM" id="SSF81383">
    <property type="entry name" value="F-box domain"/>
    <property type="match status" value="1"/>
</dbReference>
<dbReference type="Gene3D" id="1.20.1280.50">
    <property type="match status" value="1"/>
</dbReference>
<organism evidence="3 4">
    <name type="scientific">Aspergillus cavernicola</name>
    <dbReference type="NCBI Taxonomy" id="176166"/>
    <lineage>
        <taxon>Eukaryota</taxon>
        <taxon>Fungi</taxon>
        <taxon>Dikarya</taxon>
        <taxon>Ascomycota</taxon>
        <taxon>Pezizomycotina</taxon>
        <taxon>Eurotiomycetes</taxon>
        <taxon>Eurotiomycetidae</taxon>
        <taxon>Eurotiales</taxon>
        <taxon>Aspergillaceae</taxon>
        <taxon>Aspergillus</taxon>
        <taxon>Aspergillus subgen. Nidulantes</taxon>
    </lineage>
</organism>
<name>A0ABR4I0X4_9EURO</name>
<dbReference type="PROSITE" id="PS50181">
    <property type="entry name" value="FBOX"/>
    <property type="match status" value="1"/>
</dbReference>
<comment type="caution">
    <text evidence="3">The sequence shown here is derived from an EMBL/GenBank/DDBJ whole genome shotgun (WGS) entry which is preliminary data.</text>
</comment>
<feature type="coiled-coil region" evidence="1">
    <location>
        <begin position="517"/>
        <end position="544"/>
    </location>
</feature>
<keyword evidence="1" id="KW-0175">Coiled coil</keyword>
<dbReference type="InterPro" id="IPR036047">
    <property type="entry name" value="F-box-like_dom_sf"/>
</dbReference>
<dbReference type="EMBL" id="JBFXLS010000063">
    <property type="protein sequence ID" value="KAL2821405.1"/>
    <property type="molecule type" value="Genomic_DNA"/>
</dbReference>
<gene>
    <name evidence="3" type="ORF">BDW59DRAFT_150062</name>
</gene>
<feature type="domain" description="F-box" evidence="2">
    <location>
        <begin position="173"/>
        <end position="219"/>
    </location>
</feature>
<evidence type="ECO:0000259" key="2">
    <source>
        <dbReference type="PROSITE" id="PS50181"/>
    </source>
</evidence>
<dbReference type="Proteomes" id="UP001610335">
    <property type="component" value="Unassembled WGS sequence"/>
</dbReference>